<gene>
    <name evidence="10" type="ORF">KME28_01415</name>
</gene>
<evidence type="ECO:0000313" key="10">
    <source>
        <dbReference type="EMBL" id="MBW4430448.1"/>
    </source>
</evidence>
<feature type="domain" description="Glycosyltransferase RgtA/B/C/D-like" evidence="9">
    <location>
        <begin position="81"/>
        <end position="214"/>
    </location>
</feature>
<dbReference type="EMBL" id="JAHHHW010000013">
    <property type="protein sequence ID" value="MBW4430448.1"/>
    <property type="molecule type" value="Genomic_DNA"/>
</dbReference>
<evidence type="ECO:0000313" key="11">
    <source>
        <dbReference type="Proteomes" id="UP000813215"/>
    </source>
</evidence>
<dbReference type="InterPro" id="IPR050297">
    <property type="entry name" value="LipidA_mod_glycosyltrf_83"/>
</dbReference>
<dbReference type="Proteomes" id="UP000813215">
    <property type="component" value="Unassembled WGS sequence"/>
</dbReference>
<dbReference type="GO" id="GO:0005886">
    <property type="term" value="C:plasma membrane"/>
    <property type="evidence" value="ECO:0007669"/>
    <property type="project" value="UniProtKB-SubCell"/>
</dbReference>
<dbReference type="PANTHER" id="PTHR33908">
    <property type="entry name" value="MANNOSYLTRANSFERASE YKCB-RELATED"/>
    <property type="match status" value="1"/>
</dbReference>
<name>A0A9E3H427_9NOST</name>
<keyword evidence="6 8" id="KW-1133">Transmembrane helix</keyword>
<accession>A0A9E3H427</accession>
<evidence type="ECO:0000256" key="6">
    <source>
        <dbReference type="ARBA" id="ARBA00022989"/>
    </source>
</evidence>
<reference evidence="10" key="2">
    <citation type="journal article" date="2022" name="Microbiol. Resour. Announc.">
        <title>Metagenome Sequencing to Explore Phylogenomics of Terrestrial Cyanobacteria.</title>
        <authorList>
            <person name="Ward R.D."/>
            <person name="Stajich J.E."/>
            <person name="Johansen J.R."/>
            <person name="Huntemann M."/>
            <person name="Clum A."/>
            <person name="Foster B."/>
            <person name="Foster B."/>
            <person name="Roux S."/>
            <person name="Palaniappan K."/>
            <person name="Varghese N."/>
            <person name="Mukherjee S."/>
            <person name="Reddy T.B.K."/>
            <person name="Daum C."/>
            <person name="Copeland A."/>
            <person name="Chen I.A."/>
            <person name="Ivanova N.N."/>
            <person name="Kyrpides N.C."/>
            <person name="Shapiro N."/>
            <person name="Eloe-Fadrosh E.A."/>
            <person name="Pietrasiak N."/>
        </authorList>
    </citation>
    <scope>NUCLEOTIDE SEQUENCE</scope>
    <source>
        <strain evidence="10">HA4357-MV3</strain>
    </source>
</reference>
<feature type="transmembrane region" description="Helical" evidence="8">
    <location>
        <begin position="84"/>
        <end position="103"/>
    </location>
</feature>
<keyword evidence="4" id="KW-0808">Transferase</keyword>
<keyword evidence="3" id="KW-0328">Glycosyltransferase</keyword>
<evidence type="ECO:0000256" key="8">
    <source>
        <dbReference type="SAM" id="Phobius"/>
    </source>
</evidence>
<keyword evidence="2" id="KW-1003">Cell membrane</keyword>
<organism evidence="10 11">
    <name type="scientific">Pelatocladus maniniholoensis HA4357-MV3</name>
    <dbReference type="NCBI Taxonomy" id="1117104"/>
    <lineage>
        <taxon>Bacteria</taxon>
        <taxon>Bacillati</taxon>
        <taxon>Cyanobacteriota</taxon>
        <taxon>Cyanophyceae</taxon>
        <taxon>Nostocales</taxon>
        <taxon>Nostocaceae</taxon>
        <taxon>Pelatocladus</taxon>
    </lineage>
</organism>
<evidence type="ECO:0000259" key="9">
    <source>
        <dbReference type="Pfam" id="PF13231"/>
    </source>
</evidence>
<evidence type="ECO:0000256" key="5">
    <source>
        <dbReference type="ARBA" id="ARBA00022692"/>
    </source>
</evidence>
<dbReference type="GO" id="GO:0016763">
    <property type="term" value="F:pentosyltransferase activity"/>
    <property type="evidence" value="ECO:0007669"/>
    <property type="project" value="TreeGrafter"/>
</dbReference>
<dbReference type="PANTHER" id="PTHR33908:SF3">
    <property type="entry name" value="UNDECAPRENYL PHOSPHATE-ALPHA-4-AMINO-4-DEOXY-L-ARABINOSE ARABINOSYL TRANSFERASE"/>
    <property type="match status" value="1"/>
</dbReference>
<feature type="transmembrane region" description="Helical" evidence="8">
    <location>
        <begin position="110"/>
        <end position="129"/>
    </location>
</feature>
<comment type="caution">
    <text evidence="10">The sequence shown here is derived from an EMBL/GenBank/DDBJ whole genome shotgun (WGS) entry which is preliminary data.</text>
</comment>
<keyword evidence="7 8" id="KW-0472">Membrane</keyword>
<dbReference type="GO" id="GO:0010041">
    <property type="term" value="P:response to iron(III) ion"/>
    <property type="evidence" value="ECO:0007669"/>
    <property type="project" value="TreeGrafter"/>
</dbReference>
<dbReference type="GO" id="GO:0009103">
    <property type="term" value="P:lipopolysaccharide biosynthetic process"/>
    <property type="evidence" value="ECO:0007669"/>
    <property type="project" value="UniProtKB-ARBA"/>
</dbReference>
<reference evidence="10" key="1">
    <citation type="submission" date="2021-05" db="EMBL/GenBank/DDBJ databases">
        <authorList>
            <person name="Pietrasiak N."/>
            <person name="Ward R."/>
            <person name="Stajich J.E."/>
            <person name="Kurbessoian T."/>
        </authorList>
    </citation>
    <scope>NUCLEOTIDE SEQUENCE</scope>
    <source>
        <strain evidence="10">HA4357-MV3</strain>
    </source>
</reference>
<dbReference type="InterPro" id="IPR038731">
    <property type="entry name" value="RgtA/B/C-like"/>
</dbReference>
<evidence type="ECO:0000256" key="3">
    <source>
        <dbReference type="ARBA" id="ARBA00022676"/>
    </source>
</evidence>
<comment type="subcellular location">
    <subcellularLocation>
        <location evidence="1">Cell membrane</location>
        <topology evidence="1">Multi-pass membrane protein</topology>
    </subcellularLocation>
</comment>
<sequence length="389" mass="42430">MKLSFTRTIEQWLINTGKRPFLAWTLSVMWLLVIAWVAFFWHLGSIGLVDETEPLFAEASRQMIVIGDWITPYFNGETRFDKPILIYWCQALAYLIFGVNELAVRIPSALAALGLICLLFWTLQSVQITPQRQPLTAPLGAAIMAFNPETIVWARTGVSDILLTSCMASALLCFFLGYAQPLKPVVQARWFLACYVLIALAVLTKSLETMVMTALERPSFYSNIQVEEVSAMTNNPGGFSIGGSVGGNVNNVQGDGNRAVQGDNNQAVLGDGNQVTQQNQVGADASESLSKEDVVKLLAQLETLIKGAELPADTKEEIVEDLSAAKKATDKEEPNKQRALDRLTGVAETLEKTSKSVEAGQKIWTTAKPIIVKIATWLGVAAGSHLLGL</sequence>
<dbReference type="Pfam" id="PF13231">
    <property type="entry name" value="PMT_2"/>
    <property type="match status" value="1"/>
</dbReference>
<feature type="transmembrane region" description="Helical" evidence="8">
    <location>
        <begin position="190"/>
        <end position="207"/>
    </location>
</feature>
<keyword evidence="5 8" id="KW-0812">Transmembrane</keyword>
<protein>
    <submittedName>
        <fullName evidence="10">Glycosyltransferase family 39 protein</fullName>
    </submittedName>
</protein>
<evidence type="ECO:0000256" key="7">
    <source>
        <dbReference type="ARBA" id="ARBA00023136"/>
    </source>
</evidence>
<feature type="transmembrane region" description="Helical" evidence="8">
    <location>
        <begin position="161"/>
        <end position="178"/>
    </location>
</feature>
<evidence type="ECO:0000256" key="4">
    <source>
        <dbReference type="ARBA" id="ARBA00022679"/>
    </source>
</evidence>
<feature type="transmembrane region" description="Helical" evidence="8">
    <location>
        <begin position="21"/>
        <end position="43"/>
    </location>
</feature>
<evidence type="ECO:0000256" key="1">
    <source>
        <dbReference type="ARBA" id="ARBA00004651"/>
    </source>
</evidence>
<evidence type="ECO:0000256" key="2">
    <source>
        <dbReference type="ARBA" id="ARBA00022475"/>
    </source>
</evidence>
<proteinExistence type="predicted"/>
<dbReference type="AlphaFoldDB" id="A0A9E3H427"/>